<dbReference type="GO" id="GO:0046872">
    <property type="term" value="F:metal ion binding"/>
    <property type="evidence" value="ECO:0007669"/>
    <property type="project" value="UniProtKB-KW"/>
</dbReference>
<dbReference type="NCBIfam" id="TIGR01056">
    <property type="entry name" value="topB"/>
    <property type="match status" value="1"/>
</dbReference>
<evidence type="ECO:0000256" key="11">
    <source>
        <dbReference type="ARBA" id="ARBA00032877"/>
    </source>
</evidence>
<dbReference type="GO" id="GO:0003917">
    <property type="term" value="F:DNA topoisomerase type I (single strand cut, ATP-independent) activity"/>
    <property type="evidence" value="ECO:0007669"/>
    <property type="project" value="UniProtKB-EC"/>
</dbReference>
<comment type="similarity">
    <text evidence="2">Belongs to the type IA topoisomerase family.</text>
</comment>
<dbReference type="NCBIfam" id="NF005829">
    <property type="entry name" value="PRK07726.1"/>
    <property type="match status" value="1"/>
</dbReference>
<dbReference type="GO" id="GO:0003677">
    <property type="term" value="F:DNA binding"/>
    <property type="evidence" value="ECO:0007669"/>
    <property type="project" value="UniProtKB-KW"/>
</dbReference>
<dbReference type="InterPro" id="IPR013497">
    <property type="entry name" value="Topo_IA_cen"/>
</dbReference>
<keyword evidence="5" id="KW-0799">Topoisomerase</keyword>
<dbReference type="PROSITE" id="PS50880">
    <property type="entry name" value="TOPRIM"/>
    <property type="match status" value="1"/>
</dbReference>
<dbReference type="InterPro" id="IPR006171">
    <property type="entry name" value="TOPRIM_dom"/>
</dbReference>
<evidence type="ECO:0000259" key="13">
    <source>
        <dbReference type="PROSITE" id="PS52039"/>
    </source>
</evidence>
<dbReference type="SMART" id="SM00437">
    <property type="entry name" value="TOP1Ac"/>
    <property type="match status" value="1"/>
</dbReference>
<evidence type="ECO:0000313" key="14">
    <source>
        <dbReference type="EMBL" id="CUP85083.1"/>
    </source>
</evidence>
<dbReference type="GO" id="GO:0006310">
    <property type="term" value="P:DNA recombination"/>
    <property type="evidence" value="ECO:0007669"/>
    <property type="project" value="TreeGrafter"/>
</dbReference>
<dbReference type="GO" id="GO:0006265">
    <property type="term" value="P:DNA topological change"/>
    <property type="evidence" value="ECO:0007669"/>
    <property type="project" value="InterPro"/>
</dbReference>
<accession>A0A174RI17</accession>
<feature type="domain" description="Topo IA-type catalytic" evidence="13">
    <location>
        <begin position="151"/>
        <end position="582"/>
    </location>
</feature>
<dbReference type="Pfam" id="PF01131">
    <property type="entry name" value="Topoisom_bac"/>
    <property type="match status" value="1"/>
</dbReference>
<evidence type="ECO:0000256" key="3">
    <source>
        <dbReference type="ARBA" id="ARBA00012891"/>
    </source>
</evidence>
<dbReference type="GO" id="GO:0006281">
    <property type="term" value="P:DNA repair"/>
    <property type="evidence" value="ECO:0007669"/>
    <property type="project" value="TreeGrafter"/>
</dbReference>
<dbReference type="CDD" id="cd03362">
    <property type="entry name" value="TOPRIM_TopoIA_TopoIII"/>
    <property type="match status" value="1"/>
</dbReference>
<dbReference type="Pfam" id="PF01751">
    <property type="entry name" value="Toprim"/>
    <property type="match status" value="1"/>
</dbReference>
<dbReference type="AlphaFoldDB" id="A0A174RI17"/>
<evidence type="ECO:0000256" key="6">
    <source>
        <dbReference type="ARBA" id="ARBA00023125"/>
    </source>
</evidence>
<evidence type="ECO:0000256" key="2">
    <source>
        <dbReference type="ARBA" id="ARBA00009446"/>
    </source>
</evidence>
<dbReference type="InterPro" id="IPR023405">
    <property type="entry name" value="Topo_IA_core_domain"/>
</dbReference>
<evidence type="ECO:0000256" key="10">
    <source>
        <dbReference type="ARBA" id="ARBA00032235"/>
    </source>
</evidence>
<dbReference type="CDD" id="cd00186">
    <property type="entry name" value="TOP1Ac"/>
    <property type="match status" value="1"/>
</dbReference>
<dbReference type="PANTHER" id="PTHR11390:SF21">
    <property type="entry name" value="DNA TOPOISOMERASE 3-ALPHA"/>
    <property type="match status" value="1"/>
</dbReference>
<dbReference type="SMART" id="SM00493">
    <property type="entry name" value="TOPRIM"/>
    <property type="match status" value="1"/>
</dbReference>
<evidence type="ECO:0000256" key="4">
    <source>
        <dbReference type="ARBA" id="ARBA00022723"/>
    </source>
</evidence>
<proteinExistence type="inferred from homology"/>
<dbReference type="InterPro" id="IPR013826">
    <property type="entry name" value="Topo_IA_cen_sub3"/>
</dbReference>
<organism evidence="14 15">
    <name type="scientific">Enterocloster clostridioformis</name>
    <dbReference type="NCBI Taxonomy" id="1531"/>
    <lineage>
        <taxon>Bacteria</taxon>
        <taxon>Bacillati</taxon>
        <taxon>Bacillota</taxon>
        <taxon>Clostridia</taxon>
        <taxon>Lachnospirales</taxon>
        <taxon>Lachnospiraceae</taxon>
        <taxon>Enterocloster</taxon>
    </lineage>
</organism>
<gene>
    <name evidence="14" type="primary">topB_5</name>
    <name evidence="14" type="ORF">ERS852480_04233</name>
</gene>
<name>A0A174RI17_9FIRM</name>
<dbReference type="InterPro" id="IPR013825">
    <property type="entry name" value="Topo_IA_cen_sub2"/>
</dbReference>
<dbReference type="Proteomes" id="UP000095512">
    <property type="component" value="Unassembled WGS sequence"/>
</dbReference>
<feature type="domain" description="Toprim" evidence="12">
    <location>
        <begin position="1"/>
        <end position="134"/>
    </location>
</feature>
<dbReference type="Gene3D" id="1.10.460.10">
    <property type="entry name" value="Topoisomerase I, domain 2"/>
    <property type="match status" value="1"/>
</dbReference>
<dbReference type="InterPro" id="IPR034144">
    <property type="entry name" value="TOPRIM_TopoIII"/>
</dbReference>
<dbReference type="Gene3D" id="2.70.20.10">
    <property type="entry name" value="Topoisomerase I, domain 3"/>
    <property type="match status" value="1"/>
</dbReference>
<evidence type="ECO:0000313" key="15">
    <source>
        <dbReference type="Proteomes" id="UP000095512"/>
    </source>
</evidence>
<dbReference type="PRINTS" id="PR00417">
    <property type="entry name" value="PRTPISMRASEI"/>
</dbReference>
<dbReference type="InterPro" id="IPR003601">
    <property type="entry name" value="Topo_IA_2"/>
</dbReference>
<reference evidence="14 15" key="1">
    <citation type="submission" date="2015-09" db="EMBL/GenBank/DDBJ databases">
        <authorList>
            <consortium name="Pathogen Informatics"/>
        </authorList>
    </citation>
    <scope>NUCLEOTIDE SEQUENCE [LARGE SCALE GENOMIC DNA]</scope>
    <source>
        <strain evidence="14 15">2789STDY5834865</strain>
    </source>
</reference>
<dbReference type="Gene3D" id="3.40.50.140">
    <property type="match status" value="1"/>
</dbReference>
<keyword evidence="6" id="KW-0238">DNA-binding</keyword>
<dbReference type="RefSeq" id="WP_057572682.1">
    <property type="nucleotide sequence ID" value="NZ_CZAB01000056.1"/>
</dbReference>
<dbReference type="InterPro" id="IPR000380">
    <property type="entry name" value="Topo_IA"/>
</dbReference>
<dbReference type="SUPFAM" id="SSF56712">
    <property type="entry name" value="Prokaryotic type I DNA topoisomerase"/>
    <property type="match status" value="1"/>
</dbReference>
<evidence type="ECO:0000256" key="9">
    <source>
        <dbReference type="ARBA" id="ARBA00031985"/>
    </source>
</evidence>
<evidence type="ECO:0000256" key="5">
    <source>
        <dbReference type="ARBA" id="ARBA00023029"/>
    </source>
</evidence>
<dbReference type="EC" id="5.6.2.1" evidence="3"/>
<keyword evidence="4" id="KW-0479">Metal-binding</keyword>
<evidence type="ECO:0000256" key="7">
    <source>
        <dbReference type="ARBA" id="ARBA00023235"/>
    </source>
</evidence>
<dbReference type="InterPro" id="IPR005738">
    <property type="entry name" value="TopoIII"/>
</dbReference>
<protein>
    <recommendedName>
        <fullName evidence="3">DNA topoisomerase</fullName>
        <ecNumber evidence="3">5.6.2.1</ecNumber>
    </recommendedName>
    <alternativeName>
        <fullName evidence="11">Omega-protein</fullName>
    </alternativeName>
    <alternativeName>
        <fullName evidence="10">Relaxing enzyme</fullName>
    </alternativeName>
    <alternativeName>
        <fullName evidence="8">Swivelase</fullName>
    </alternativeName>
    <alternativeName>
        <fullName evidence="9">Untwisting enzyme</fullName>
    </alternativeName>
</protein>
<dbReference type="PANTHER" id="PTHR11390">
    <property type="entry name" value="PROKARYOTIC DNA TOPOISOMERASE"/>
    <property type="match status" value="1"/>
</dbReference>
<dbReference type="GO" id="GO:0043597">
    <property type="term" value="C:cytoplasmic replication fork"/>
    <property type="evidence" value="ECO:0007669"/>
    <property type="project" value="TreeGrafter"/>
</dbReference>
<evidence type="ECO:0000259" key="12">
    <source>
        <dbReference type="PROSITE" id="PS50880"/>
    </source>
</evidence>
<evidence type="ECO:0000256" key="1">
    <source>
        <dbReference type="ARBA" id="ARBA00000213"/>
    </source>
</evidence>
<dbReference type="EMBL" id="CZAB01000056">
    <property type="protein sequence ID" value="CUP85083.1"/>
    <property type="molecule type" value="Genomic_DNA"/>
</dbReference>
<dbReference type="SMART" id="SM00436">
    <property type="entry name" value="TOP1Bc"/>
    <property type="match status" value="1"/>
</dbReference>
<evidence type="ECO:0000256" key="8">
    <source>
        <dbReference type="ARBA" id="ARBA00030003"/>
    </source>
</evidence>
<comment type="catalytic activity">
    <reaction evidence="1">
        <text>ATP-independent breakage of single-stranded DNA, followed by passage and rejoining.</text>
        <dbReference type="EC" id="5.6.2.1"/>
    </reaction>
</comment>
<dbReference type="PROSITE" id="PS52039">
    <property type="entry name" value="TOPO_IA_2"/>
    <property type="match status" value="1"/>
</dbReference>
<keyword evidence="7 14" id="KW-0413">Isomerase</keyword>
<dbReference type="InterPro" id="IPR003602">
    <property type="entry name" value="Topo_IA_DNA-bd_dom"/>
</dbReference>
<dbReference type="InterPro" id="IPR013824">
    <property type="entry name" value="Topo_IA_cen_sub1"/>
</dbReference>
<dbReference type="Gene3D" id="1.10.290.10">
    <property type="entry name" value="Topoisomerase I, domain 4"/>
    <property type="match status" value="1"/>
</dbReference>
<sequence length="700" mass="76834">MKLVIAEKPSVAKSIAAVLGANSRKDSYLEGSGFLVSWCVGHLVELADASAYGENFAKWALPDLPILPEHWAYTILPDSRKQFDTLKKLMERPDVASLVCATDAGREGELIFRLVYEQANCKKPVERLWISSMEDSAIRDGFAHLKPSADYDRLYEAALCRAQADWLVGINATRLFSILYHRILNIGRVMTPTLALIVQREAAIDAFKPTPFYTVAVELPDFTAASERITDKTQAEALQAACLTATHATVKSVDCKEKAEKPPALYDLTTLQREANRLLGFTAQQTLDYLQSLYEKKLATYPRTDSRYLTSDMAGSLPVLVNTTAKAMPFADKLTIRCNPAQVIDDSKVSDHHAIIPTQRIRETDLSALPAGELALLQLICARLLCAVGQPHAYSETSVVVECAGQEFKAKGRAILNPGWRELAARYRDTLKNKPEPEKEAKALPVLSEGDTFSVVTATVKEGKTSPPAHFTEDTLLSAMETAGAGEMPEDAERKGLGTPATRAGILEKLIKVGFVERKKVKKATHLMPTHEGVALITVLPDQIQSPSMTAEWEHRLKEIERGGAEPDAFLSEIAAMLTELTGRYEAVKDAAALFPSDKESLGKCPRCGASVVEISKGFVCENRNCGFAIWKENKFFTAKKKKPTKALVTELLSTGRARLTGCYSEKTGKIYDATVVLDDTGGKYVGFKLEFDAAGPKRR</sequence>